<dbReference type="PRINTS" id="PR00377">
    <property type="entry name" value="IMPHPHTASES"/>
</dbReference>
<organism evidence="5 6">
    <name type="scientific">Paractinoplanes abujensis</name>
    <dbReference type="NCBI Taxonomy" id="882441"/>
    <lineage>
        <taxon>Bacteria</taxon>
        <taxon>Bacillati</taxon>
        <taxon>Actinomycetota</taxon>
        <taxon>Actinomycetes</taxon>
        <taxon>Micromonosporales</taxon>
        <taxon>Micromonosporaceae</taxon>
        <taxon>Paractinoplanes</taxon>
    </lineage>
</organism>
<comment type="cofactor">
    <cofactor evidence="4">
        <name>Mg(2+)</name>
        <dbReference type="ChEBI" id="CHEBI:18420"/>
    </cofactor>
</comment>
<keyword evidence="3 4" id="KW-0460">Magnesium</keyword>
<dbReference type="GO" id="GO:0006020">
    <property type="term" value="P:inositol metabolic process"/>
    <property type="evidence" value="ECO:0007669"/>
    <property type="project" value="TreeGrafter"/>
</dbReference>
<dbReference type="InterPro" id="IPR020583">
    <property type="entry name" value="Inositol_monoP_metal-BS"/>
</dbReference>
<gene>
    <name evidence="5" type="ORF">BKA14_002634</name>
</gene>
<evidence type="ECO:0000313" key="5">
    <source>
        <dbReference type="EMBL" id="MBB4692486.1"/>
    </source>
</evidence>
<evidence type="ECO:0000256" key="4">
    <source>
        <dbReference type="PIRSR" id="PIRSR600760-2"/>
    </source>
</evidence>
<dbReference type="GO" id="GO:0046872">
    <property type="term" value="F:metal ion binding"/>
    <property type="evidence" value="ECO:0007669"/>
    <property type="project" value="UniProtKB-KW"/>
</dbReference>
<proteinExistence type="predicted"/>
<dbReference type="Proteomes" id="UP000542742">
    <property type="component" value="Unassembled WGS sequence"/>
</dbReference>
<name>A0A7W7G395_9ACTN</name>
<feature type="binding site" evidence="4">
    <location>
        <position position="89"/>
    </location>
    <ligand>
        <name>Mg(2+)</name>
        <dbReference type="ChEBI" id="CHEBI:18420"/>
        <label>1</label>
        <note>catalytic</note>
    </ligand>
</feature>
<dbReference type="SUPFAM" id="SSF56655">
    <property type="entry name" value="Carbohydrate phosphatase"/>
    <property type="match status" value="1"/>
</dbReference>
<dbReference type="Gene3D" id="3.30.540.10">
    <property type="entry name" value="Fructose-1,6-Bisphosphatase, subunit A, domain 1"/>
    <property type="match status" value="1"/>
</dbReference>
<dbReference type="Pfam" id="PF00459">
    <property type="entry name" value="Inositol_P"/>
    <property type="match status" value="1"/>
</dbReference>
<dbReference type="RefSeq" id="WP_184951200.1">
    <property type="nucleotide sequence ID" value="NZ_BOMC01000077.1"/>
</dbReference>
<dbReference type="PANTHER" id="PTHR20854:SF4">
    <property type="entry name" value="INOSITOL-1-MONOPHOSPHATASE-RELATED"/>
    <property type="match status" value="1"/>
</dbReference>
<comment type="caution">
    <text evidence="5">The sequence shown here is derived from an EMBL/GenBank/DDBJ whole genome shotgun (WGS) entry which is preliminary data.</text>
</comment>
<dbReference type="GO" id="GO:0008934">
    <property type="term" value="F:inositol monophosphate 1-phosphatase activity"/>
    <property type="evidence" value="ECO:0007669"/>
    <property type="project" value="TreeGrafter"/>
</dbReference>
<dbReference type="AlphaFoldDB" id="A0A7W7G395"/>
<dbReference type="InterPro" id="IPR000760">
    <property type="entry name" value="Inositol_monophosphatase-like"/>
</dbReference>
<evidence type="ECO:0000313" key="6">
    <source>
        <dbReference type="Proteomes" id="UP000542742"/>
    </source>
</evidence>
<dbReference type="GO" id="GO:0007165">
    <property type="term" value="P:signal transduction"/>
    <property type="evidence" value="ECO:0007669"/>
    <property type="project" value="TreeGrafter"/>
</dbReference>
<evidence type="ECO:0000256" key="2">
    <source>
        <dbReference type="ARBA" id="ARBA00022801"/>
    </source>
</evidence>
<dbReference type="PANTHER" id="PTHR20854">
    <property type="entry name" value="INOSITOL MONOPHOSPHATASE"/>
    <property type="match status" value="1"/>
</dbReference>
<feature type="binding site" evidence="4">
    <location>
        <position position="88"/>
    </location>
    <ligand>
        <name>Mg(2+)</name>
        <dbReference type="ChEBI" id="CHEBI:18420"/>
        <label>1</label>
        <note>catalytic</note>
    </ligand>
</feature>
<dbReference type="Gene3D" id="3.40.190.80">
    <property type="match status" value="1"/>
</dbReference>
<dbReference type="EMBL" id="JACHMF010000001">
    <property type="protein sequence ID" value="MBB4692486.1"/>
    <property type="molecule type" value="Genomic_DNA"/>
</dbReference>
<evidence type="ECO:0000256" key="1">
    <source>
        <dbReference type="ARBA" id="ARBA00022723"/>
    </source>
</evidence>
<keyword evidence="6" id="KW-1185">Reference proteome</keyword>
<feature type="binding site" evidence="4">
    <location>
        <position position="212"/>
    </location>
    <ligand>
        <name>Mg(2+)</name>
        <dbReference type="ChEBI" id="CHEBI:18420"/>
        <label>1</label>
        <note>catalytic</note>
    </ligand>
</feature>
<keyword evidence="1 4" id="KW-0479">Metal-binding</keyword>
<sequence>MDRDLNAARDLAAELAVRAGQLQLDRRSTLKMGAPKAHANDVVSDVDIASEELIVDAIHAAWPADAVQAEEGHGREGSSGWNWVVDPLDGTRNYVSRTGPWSVCIALYEGDQARVAVVHEPVAGETFSAVAGGGAFLNGERLPVPAGATLDTALVGVSFQPNPATKERAARVVRDLLPVTGDIRRLPAALNLVHQAAGRLDGGFCLDTNLWDIAAGALIAREAGVVLGGHGPEFTTELTIGAAPALWPDLAERIRTVGIAHT</sequence>
<accession>A0A7W7G395</accession>
<dbReference type="PROSITE" id="PS00629">
    <property type="entry name" value="IMP_1"/>
    <property type="match status" value="1"/>
</dbReference>
<feature type="binding site" evidence="4">
    <location>
        <position position="70"/>
    </location>
    <ligand>
        <name>Mg(2+)</name>
        <dbReference type="ChEBI" id="CHEBI:18420"/>
        <label>1</label>
        <note>catalytic</note>
    </ligand>
</feature>
<evidence type="ECO:0000256" key="3">
    <source>
        <dbReference type="ARBA" id="ARBA00022842"/>
    </source>
</evidence>
<keyword evidence="2 5" id="KW-0378">Hydrolase</keyword>
<protein>
    <submittedName>
        <fullName evidence="5">Myo-inositol-1(Or 4)-monophosphatase</fullName>
        <ecNumber evidence="5">3.1.3.25</ecNumber>
    </submittedName>
</protein>
<dbReference type="EC" id="3.1.3.25" evidence="5"/>
<reference evidence="5 6" key="1">
    <citation type="submission" date="2020-08" db="EMBL/GenBank/DDBJ databases">
        <title>Sequencing the genomes of 1000 actinobacteria strains.</title>
        <authorList>
            <person name="Klenk H.-P."/>
        </authorList>
    </citation>
    <scope>NUCLEOTIDE SEQUENCE [LARGE SCALE GENOMIC DNA]</scope>
    <source>
        <strain evidence="5 6">DSM 45518</strain>
    </source>
</reference>
<feature type="binding site" evidence="4">
    <location>
        <position position="86"/>
    </location>
    <ligand>
        <name>Mg(2+)</name>
        <dbReference type="ChEBI" id="CHEBI:18420"/>
        <label>1</label>
        <note>catalytic</note>
    </ligand>
</feature>